<gene>
    <name evidence="1" type="ORF">E2C01_048288</name>
</gene>
<evidence type="ECO:0000313" key="1">
    <source>
        <dbReference type="EMBL" id="MPC54377.1"/>
    </source>
</evidence>
<sequence>MNGGTELDQGGWKWAERGRQTPPLCEEGALRKPVVPVYLPCPLRTASVLLASLRTSTTSTHQHTPVPWPRTPTTSLINYQQLSWREPGVDRWSRSLPGQQVAPQGAVALLCYLENAVWGVQGVVSGSVECRGTRGLMTLLVSQQPHPRMYTFEPRM</sequence>
<accession>A0A5B7GAB6</accession>
<reference evidence="1 2" key="1">
    <citation type="submission" date="2019-05" db="EMBL/GenBank/DDBJ databases">
        <title>Another draft genome of Portunus trituberculatus and its Hox gene families provides insights of decapod evolution.</title>
        <authorList>
            <person name="Jeong J.-H."/>
            <person name="Song I."/>
            <person name="Kim S."/>
            <person name="Choi T."/>
            <person name="Kim D."/>
            <person name="Ryu S."/>
            <person name="Kim W."/>
        </authorList>
    </citation>
    <scope>NUCLEOTIDE SEQUENCE [LARGE SCALE GENOMIC DNA]</scope>
    <source>
        <tissue evidence="1">Muscle</tissue>
    </source>
</reference>
<keyword evidence="2" id="KW-1185">Reference proteome</keyword>
<organism evidence="1 2">
    <name type="scientific">Portunus trituberculatus</name>
    <name type="common">Swimming crab</name>
    <name type="synonym">Neptunus trituberculatus</name>
    <dbReference type="NCBI Taxonomy" id="210409"/>
    <lineage>
        <taxon>Eukaryota</taxon>
        <taxon>Metazoa</taxon>
        <taxon>Ecdysozoa</taxon>
        <taxon>Arthropoda</taxon>
        <taxon>Crustacea</taxon>
        <taxon>Multicrustacea</taxon>
        <taxon>Malacostraca</taxon>
        <taxon>Eumalacostraca</taxon>
        <taxon>Eucarida</taxon>
        <taxon>Decapoda</taxon>
        <taxon>Pleocyemata</taxon>
        <taxon>Brachyura</taxon>
        <taxon>Eubrachyura</taxon>
        <taxon>Portunoidea</taxon>
        <taxon>Portunidae</taxon>
        <taxon>Portuninae</taxon>
        <taxon>Portunus</taxon>
    </lineage>
</organism>
<dbReference type="AlphaFoldDB" id="A0A5B7GAB6"/>
<dbReference type="EMBL" id="VSRR010012306">
    <property type="protein sequence ID" value="MPC54377.1"/>
    <property type="molecule type" value="Genomic_DNA"/>
</dbReference>
<evidence type="ECO:0000313" key="2">
    <source>
        <dbReference type="Proteomes" id="UP000324222"/>
    </source>
</evidence>
<protein>
    <submittedName>
        <fullName evidence="1">Uncharacterized protein</fullName>
    </submittedName>
</protein>
<comment type="caution">
    <text evidence="1">The sequence shown here is derived from an EMBL/GenBank/DDBJ whole genome shotgun (WGS) entry which is preliminary data.</text>
</comment>
<name>A0A5B7GAB6_PORTR</name>
<dbReference type="Proteomes" id="UP000324222">
    <property type="component" value="Unassembled WGS sequence"/>
</dbReference>
<proteinExistence type="predicted"/>